<feature type="signal peptide" evidence="3">
    <location>
        <begin position="1"/>
        <end position="19"/>
    </location>
</feature>
<evidence type="ECO:0000256" key="2">
    <source>
        <dbReference type="SAM" id="MobiDB-lite"/>
    </source>
</evidence>
<gene>
    <name evidence="4" type="ORF">SAMN02746066_01633</name>
</gene>
<evidence type="ECO:0000256" key="1">
    <source>
        <dbReference type="ARBA" id="ARBA00022729"/>
    </source>
</evidence>
<proteinExistence type="predicted"/>
<dbReference type="AlphaFoldDB" id="A0A1M7HWS7"/>
<feature type="region of interest" description="Disordered" evidence="2">
    <location>
        <begin position="25"/>
        <end position="65"/>
    </location>
</feature>
<keyword evidence="5" id="KW-1185">Reference proteome</keyword>
<dbReference type="Proteomes" id="UP000184038">
    <property type="component" value="Unassembled WGS sequence"/>
</dbReference>
<name>A0A1M7HWS7_9FIRM</name>
<dbReference type="InterPro" id="IPR029050">
    <property type="entry name" value="Immunoprotect_excell_Ig-like"/>
</dbReference>
<dbReference type="PROSITE" id="PS51257">
    <property type="entry name" value="PROKAR_LIPOPROTEIN"/>
    <property type="match status" value="1"/>
</dbReference>
<feature type="chain" id="PRO_5039356443" description="DUF4352 domain-containing protein" evidence="3">
    <location>
        <begin position="20"/>
        <end position="348"/>
    </location>
</feature>
<evidence type="ECO:0000313" key="5">
    <source>
        <dbReference type="Proteomes" id="UP000184038"/>
    </source>
</evidence>
<accession>A0A1M7HWS7</accession>
<evidence type="ECO:0008006" key="6">
    <source>
        <dbReference type="Google" id="ProtNLM"/>
    </source>
</evidence>
<feature type="compositionally biased region" description="Basic and acidic residues" evidence="2">
    <location>
        <begin position="50"/>
        <end position="65"/>
    </location>
</feature>
<dbReference type="Gene3D" id="2.60.40.1240">
    <property type="match status" value="2"/>
</dbReference>
<evidence type="ECO:0000313" key="4">
    <source>
        <dbReference type="EMBL" id="SHM33031.1"/>
    </source>
</evidence>
<feature type="compositionally biased region" description="Polar residues" evidence="2">
    <location>
        <begin position="25"/>
        <end position="36"/>
    </location>
</feature>
<evidence type="ECO:0000256" key="3">
    <source>
        <dbReference type="SAM" id="SignalP"/>
    </source>
</evidence>
<organism evidence="4 5">
    <name type="scientific">Anaerosporobacter mobilis DSM 15930</name>
    <dbReference type="NCBI Taxonomy" id="1120996"/>
    <lineage>
        <taxon>Bacteria</taxon>
        <taxon>Bacillati</taxon>
        <taxon>Bacillota</taxon>
        <taxon>Clostridia</taxon>
        <taxon>Lachnospirales</taxon>
        <taxon>Lachnospiraceae</taxon>
        <taxon>Anaerosporobacter</taxon>
    </lineage>
</organism>
<dbReference type="RefSeq" id="WP_073285749.1">
    <property type="nucleotide sequence ID" value="NZ_FRCP01000008.1"/>
</dbReference>
<protein>
    <recommendedName>
        <fullName evidence="6">DUF4352 domain-containing protein</fullName>
    </recommendedName>
</protein>
<dbReference type="EMBL" id="FRCP01000008">
    <property type="protein sequence ID" value="SHM33031.1"/>
    <property type="molecule type" value="Genomic_DNA"/>
</dbReference>
<sequence length="348" mass="39732">MKKVLFVMMALVTSVTITACNESSTLRNTETTSNQVTDDKQVDDSSNENTEGKSEDSSESDKLEVDLKKKNSVEDIIEYTIKTIETTSKLEPSNVSSFYTYYEPDDGNTLLHIEMDVKNLSDKDIDIDDVMKVTFTIDGNKYSAQPVLEEEDDFAYTTSIKQLMTGRIHFFTNIPTDLATDEINLNIKINDKSYETTFDLEEVKPEKNYVKKGDKLSKKDLSEVTIKSIKFTDKVEPSNPSSYYTYYEVKDTSNTYLALKINVKNLKGDSLDADKVMNAKLIYNDKYTYDCFSTIEKDGTFTYTNITSIDPLKKSVIYYLFEVPKEVKDGDVELQINYAGDKYFVKVK</sequence>
<reference evidence="4 5" key="1">
    <citation type="submission" date="2016-11" db="EMBL/GenBank/DDBJ databases">
        <authorList>
            <person name="Jaros S."/>
            <person name="Januszkiewicz K."/>
            <person name="Wedrychowicz H."/>
        </authorList>
    </citation>
    <scope>NUCLEOTIDE SEQUENCE [LARGE SCALE GENOMIC DNA]</scope>
    <source>
        <strain evidence="4 5">DSM 15930</strain>
    </source>
</reference>
<keyword evidence="1 3" id="KW-0732">Signal</keyword>
<dbReference type="OrthoDB" id="1902950at2"/>